<comment type="subcellular location">
    <subcellularLocation>
        <location evidence="2">Secreted</location>
    </subcellularLocation>
</comment>
<feature type="domain" description="Adenosine deaminase" evidence="11">
    <location>
        <begin position="224"/>
        <end position="520"/>
    </location>
</feature>
<dbReference type="InterPro" id="IPR006330">
    <property type="entry name" value="Ado/ade_deaminase"/>
</dbReference>
<dbReference type="Gene3D" id="3.20.20.140">
    <property type="entry name" value="Metal-dependent hydrolases"/>
    <property type="match status" value="1"/>
</dbReference>
<dbReference type="GO" id="GO:0004000">
    <property type="term" value="F:adenosine deaminase activity"/>
    <property type="evidence" value="ECO:0007669"/>
    <property type="project" value="TreeGrafter"/>
</dbReference>
<reference evidence="12 13" key="1">
    <citation type="journal article" date="2015" name="BMC Genomics">
        <title>Insights from the genome of Ophiocordyceps polyrhachis-furcata to pathogenicity and host specificity in insect fungi.</title>
        <authorList>
            <person name="Wichadakul D."/>
            <person name="Kobmoo N."/>
            <person name="Ingsriswang S."/>
            <person name="Tangphatsornruang S."/>
            <person name="Chantasingh D."/>
            <person name="Luangsa-ard J.J."/>
            <person name="Eurwilaichitr L."/>
        </authorList>
    </citation>
    <scope>NUCLEOTIDE SEQUENCE [LARGE SCALE GENOMIC DNA]</scope>
    <source>
        <strain evidence="12 13">BCC 54312</strain>
    </source>
</reference>
<dbReference type="GO" id="GO:0005576">
    <property type="term" value="C:extracellular region"/>
    <property type="evidence" value="ECO:0007669"/>
    <property type="project" value="UniProtKB-SubCell"/>
</dbReference>
<dbReference type="InterPro" id="IPR001365">
    <property type="entry name" value="A_deaminase_dom"/>
</dbReference>
<comment type="similarity">
    <text evidence="3">Belongs to the metallo-dependent hydrolases superfamily. Adenosine and AMP deaminases family. ADGF subfamily.</text>
</comment>
<keyword evidence="5" id="KW-0964">Secreted</keyword>
<evidence type="ECO:0000256" key="8">
    <source>
        <dbReference type="ARBA" id="ARBA00022801"/>
    </source>
</evidence>
<name>A0A367L4G9_9HYPO</name>
<dbReference type="SUPFAM" id="SSF51556">
    <property type="entry name" value="Metallo-dependent hydrolases"/>
    <property type="match status" value="1"/>
</dbReference>
<dbReference type="GO" id="GO:0046103">
    <property type="term" value="P:inosine biosynthetic process"/>
    <property type="evidence" value="ECO:0007669"/>
    <property type="project" value="TreeGrafter"/>
</dbReference>
<protein>
    <recommendedName>
        <fullName evidence="4">adenosine deaminase</fullName>
        <ecNumber evidence="4">3.5.4.4</ecNumber>
    </recommendedName>
</protein>
<dbReference type="FunFam" id="3.20.20.140:FF:000017">
    <property type="entry name" value="Adenosine deaminase 2"/>
    <property type="match status" value="1"/>
</dbReference>
<accession>A0A367L4G9</accession>
<keyword evidence="8" id="KW-0378">Hydrolase</keyword>
<evidence type="ECO:0000256" key="6">
    <source>
        <dbReference type="ARBA" id="ARBA00022723"/>
    </source>
</evidence>
<dbReference type="PANTHER" id="PTHR11409:SF39">
    <property type="entry name" value="ADENOSINE DEAMINASE 2"/>
    <property type="match status" value="1"/>
</dbReference>
<evidence type="ECO:0000256" key="2">
    <source>
        <dbReference type="ARBA" id="ARBA00004613"/>
    </source>
</evidence>
<evidence type="ECO:0000256" key="4">
    <source>
        <dbReference type="ARBA" id="ARBA00012784"/>
    </source>
</evidence>
<dbReference type="AlphaFoldDB" id="A0A367L4G9"/>
<organism evidence="12 13">
    <name type="scientific">Ophiocordyceps polyrhachis-furcata BCC 54312</name>
    <dbReference type="NCBI Taxonomy" id="1330021"/>
    <lineage>
        <taxon>Eukaryota</taxon>
        <taxon>Fungi</taxon>
        <taxon>Dikarya</taxon>
        <taxon>Ascomycota</taxon>
        <taxon>Pezizomycotina</taxon>
        <taxon>Sordariomycetes</taxon>
        <taxon>Hypocreomycetidae</taxon>
        <taxon>Hypocreales</taxon>
        <taxon>Ophiocordycipitaceae</taxon>
        <taxon>Ophiocordyceps</taxon>
    </lineage>
</organism>
<evidence type="ECO:0000256" key="5">
    <source>
        <dbReference type="ARBA" id="ARBA00022525"/>
    </source>
</evidence>
<keyword evidence="6" id="KW-0479">Metal-binding</keyword>
<keyword evidence="7" id="KW-0732">Signal</keyword>
<feature type="region of interest" description="Disordered" evidence="10">
    <location>
        <begin position="565"/>
        <end position="590"/>
    </location>
</feature>
<evidence type="ECO:0000313" key="13">
    <source>
        <dbReference type="Proteomes" id="UP000253664"/>
    </source>
</evidence>
<dbReference type="PANTHER" id="PTHR11409">
    <property type="entry name" value="ADENOSINE DEAMINASE"/>
    <property type="match status" value="1"/>
</dbReference>
<evidence type="ECO:0000256" key="7">
    <source>
        <dbReference type="ARBA" id="ARBA00022729"/>
    </source>
</evidence>
<dbReference type="EMBL" id="LKCN02000016">
    <property type="protein sequence ID" value="RCI09333.1"/>
    <property type="molecule type" value="Genomic_DNA"/>
</dbReference>
<dbReference type="OrthoDB" id="7202371at2759"/>
<comment type="caution">
    <text evidence="12">The sequence shown here is derived from an EMBL/GenBank/DDBJ whole genome shotgun (WGS) entry which is preliminary data.</text>
</comment>
<dbReference type="Proteomes" id="UP000253664">
    <property type="component" value="Unassembled WGS sequence"/>
</dbReference>
<evidence type="ECO:0000259" key="11">
    <source>
        <dbReference type="Pfam" id="PF00962"/>
    </source>
</evidence>
<evidence type="ECO:0000256" key="9">
    <source>
        <dbReference type="ARBA" id="ARBA00047764"/>
    </source>
</evidence>
<dbReference type="GO" id="GO:0006154">
    <property type="term" value="P:adenosine catabolic process"/>
    <property type="evidence" value="ECO:0007669"/>
    <property type="project" value="TreeGrafter"/>
</dbReference>
<feature type="compositionally biased region" description="Low complexity" evidence="10">
    <location>
        <begin position="569"/>
        <end position="590"/>
    </location>
</feature>
<proteinExistence type="inferred from homology"/>
<evidence type="ECO:0000256" key="1">
    <source>
        <dbReference type="ARBA" id="ARBA00001947"/>
    </source>
</evidence>
<comment type="catalytic activity">
    <reaction evidence="9">
        <text>adenosine + H2O + H(+) = inosine + NH4(+)</text>
        <dbReference type="Rhea" id="RHEA:24408"/>
        <dbReference type="ChEBI" id="CHEBI:15377"/>
        <dbReference type="ChEBI" id="CHEBI:15378"/>
        <dbReference type="ChEBI" id="CHEBI:16335"/>
        <dbReference type="ChEBI" id="CHEBI:17596"/>
        <dbReference type="ChEBI" id="CHEBI:28938"/>
        <dbReference type="EC" id="3.5.4.4"/>
    </reaction>
</comment>
<dbReference type="Pfam" id="PF00962">
    <property type="entry name" value="A_deaminase"/>
    <property type="match status" value="1"/>
</dbReference>
<evidence type="ECO:0000313" key="12">
    <source>
        <dbReference type="EMBL" id="RCI09333.1"/>
    </source>
</evidence>
<comment type="cofactor">
    <cofactor evidence="1">
        <name>Zn(2+)</name>
        <dbReference type="ChEBI" id="CHEBI:29105"/>
    </cofactor>
</comment>
<dbReference type="EC" id="3.5.4.4" evidence="4"/>
<keyword evidence="13" id="KW-1185">Reference proteome</keyword>
<dbReference type="STRING" id="1330021.A0A367L4G9"/>
<evidence type="ECO:0000256" key="3">
    <source>
        <dbReference type="ARBA" id="ARBA00006083"/>
    </source>
</evidence>
<sequence>MAMADDVWEELSQDIPSATDPFIQQFLAGREGLIDQEQAARSDTSFRNSMSPVARSACAVVDAIRRREQATVWVPKHERDDVVFPGMMFRLAKDRIEETALWRIIRRMPKGCLLHAHMDAMVDFDFLLDELLATPGMHMASDRSICSSAAREEACLFFRYRAESRTGGSVWDEAYQPNEFLLLTHLADSFPEGGRKGFLAWLKSRCMLSLADCHEHHLGIDAIWAKFTLCFRTVATIIHYEPMFRAFLRRLMHLLVADGVTWAELRFTWALDYCRERKEEPEKDYSHMFKVLEQEVARFKKSAEGKGFWGLRTIWTSLRNCDTRPLIENMDHCITTKMEFPHLVAGYDVVGPEDLGKPLIDLLPELFWFRKQCSNENVNIPFFFHAGETLGDGSGADENLYDAVLLGTRRIGHGFSLYKHPLLIDMVKEKHILIESCPVSNEVLRLCGSIMSHPLPALLARGVPCCLANDDPAMLGQGTAGMSHDFWQALQGWGNLGLAGLGSLAENSVRWAAFEDQDAAEWSRDVKQASLGDGIKAQRLKEWRVEWEKFCLWIVTEFGDEVEDEASLVEEGGAAEGSAAAEAANEPGPA</sequence>
<dbReference type="InterPro" id="IPR032466">
    <property type="entry name" value="Metal_Hydrolase"/>
</dbReference>
<evidence type="ECO:0000256" key="10">
    <source>
        <dbReference type="SAM" id="MobiDB-lite"/>
    </source>
</evidence>
<dbReference type="GO" id="GO:0046872">
    <property type="term" value="F:metal ion binding"/>
    <property type="evidence" value="ECO:0007669"/>
    <property type="project" value="UniProtKB-KW"/>
</dbReference>
<gene>
    <name evidence="12" type="ORF">L249_1414</name>
</gene>